<feature type="signal peptide" evidence="5">
    <location>
        <begin position="1"/>
        <end position="17"/>
    </location>
</feature>
<proteinExistence type="predicted"/>
<dbReference type="PANTHER" id="PTHR42852:SF6">
    <property type="entry name" value="THIOL:DISULFIDE INTERCHANGE PROTEIN DSBE"/>
    <property type="match status" value="1"/>
</dbReference>
<keyword evidence="4" id="KW-0676">Redox-active center</keyword>
<dbReference type="InterPro" id="IPR050553">
    <property type="entry name" value="Thioredoxin_ResA/DsbE_sf"/>
</dbReference>
<keyword evidence="8" id="KW-1185">Reference proteome</keyword>
<dbReference type="InterPro" id="IPR036249">
    <property type="entry name" value="Thioredoxin-like_sf"/>
</dbReference>
<sequence length="178" mass="20570">MKYINLVAVFSLLTVFACTSSPDVNHEAGDTAGESGQAQHVKVVKFDKLQKLRNSNTDTLYVVNFWATWCGPCIKELPYFEAINKQYKDQPVRVVLVSMDAVEDLRKVKAFMQKRKLASDVWLLNETDANTWIDKLEPKWSGAIPATMLFNNKRRQYHFVEKELKENELQALIKRFKP</sequence>
<name>A0ABW5INB5_9BACT</name>
<evidence type="ECO:0000313" key="7">
    <source>
        <dbReference type="EMBL" id="MFD2514808.1"/>
    </source>
</evidence>
<dbReference type="PANTHER" id="PTHR42852">
    <property type="entry name" value="THIOL:DISULFIDE INTERCHANGE PROTEIN DSBE"/>
    <property type="match status" value="1"/>
</dbReference>
<evidence type="ECO:0000313" key="8">
    <source>
        <dbReference type="Proteomes" id="UP001597544"/>
    </source>
</evidence>
<evidence type="ECO:0000256" key="4">
    <source>
        <dbReference type="ARBA" id="ARBA00023284"/>
    </source>
</evidence>
<dbReference type="PROSITE" id="PS51352">
    <property type="entry name" value="THIOREDOXIN_2"/>
    <property type="match status" value="1"/>
</dbReference>
<keyword evidence="2" id="KW-0201">Cytochrome c-type biogenesis</keyword>
<protein>
    <submittedName>
        <fullName evidence="7">Redoxin domain-containing protein</fullName>
    </submittedName>
</protein>
<dbReference type="RefSeq" id="WP_377508199.1">
    <property type="nucleotide sequence ID" value="NZ_JBHULU010000017.1"/>
</dbReference>
<reference evidence="8" key="1">
    <citation type="journal article" date="2019" name="Int. J. Syst. Evol. Microbiol.">
        <title>The Global Catalogue of Microorganisms (GCM) 10K type strain sequencing project: providing services to taxonomists for standard genome sequencing and annotation.</title>
        <authorList>
            <consortium name="The Broad Institute Genomics Platform"/>
            <consortium name="The Broad Institute Genome Sequencing Center for Infectious Disease"/>
            <person name="Wu L."/>
            <person name="Ma J."/>
        </authorList>
    </citation>
    <scope>NUCLEOTIDE SEQUENCE [LARGE SCALE GENOMIC DNA]</scope>
    <source>
        <strain evidence="8">KCTC 42498</strain>
    </source>
</reference>
<evidence type="ECO:0000256" key="2">
    <source>
        <dbReference type="ARBA" id="ARBA00022748"/>
    </source>
</evidence>
<comment type="subcellular location">
    <subcellularLocation>
        <location evidence="1">Cell envelope</location>
    </subcellularLocation>
</comment>
<evidence type="ECO:0000256" key="3">
    <source>
        <dbReference type="ARBA" id="ARBA00023157"/>
    </source>
</evidence>
<keyword evidence="5" id="KW-0732">Signal</keyword>
<dbReference type="Proteomes" id="UP001597544">
    <property type="component" value="Unassembled WGS sequence"/>
</dbReference>
<gene>
    <name evidence="7" type="ORF">ACFSRY_13110</name>
</gene>
<evidence type="ECO:0000256" key="1">
    <source>
        <dbReference type="ARBA" id="ARBA00004196"/>
    </source>
</evidence>
<dbReference type="Pfam" id="PF00578">
    <property type="entry name" value="AhpC-TSA"/>
    <property type="match status" value="1"/>
</dbReference>
<dbReference type="Gene3D" id="3.40.30.10">
    <property type="entry name" value="Glutaredoxin"/>
    <property type="match status" value="1"/>
</dbReference>
<keyword evidence="3" id="KW-1015">Disulfide bond</keyword>
<evidence type="ECO:0000256" key="5">
    <source>
        <dbReference type="SAM" id="SignalP"/>
    </source>
</evidence>
<feature type="domain" description="Thioredoxin" evidence="6">
    <location>
        <begin position="15"/>
        <end position="178"/>
    </location>
</feature>
<accession>A0ABW5INB5</accession>
<evidence type="ECO:0000259" key="6">
    <source>
        <dbReference type="PROSITE" id="PS51352"/>
    </source>
</evidence>
<dbReference type="InterPro" id="IPR000866">
    <property type="entry name" value="AhpC/TSA"/>
</dbReference>
<dbReference type="EMBL" id="JBHULU010000017">
    <property type="protein sequence ID" value="MFD2514808.1"/>
    <property type="molecule type" value="Genomic_DNA"/>
</dbReference>
<organism evidence="7 8">
    <name type="scientific">Pontibacter locisalis</name>
    <dbReference type="NCBI Taxonomy" id="1719035"/>
    <lineage>
        <taxon>Bacteria</taxon>
        <taxon>Pseudomonadati</taxon>
        <taxon>Bacteroidota</taxon>
        <taxon>Cytophagia</taxon>
        <taxon>Cytophagales</taxon>
        <taxon>Hymenobacteraceae</taxon>
        <taxon>Pontibacter</taxon>
    </lineage>
</organism>
<dbReference type="SUPFAM" id="SSF52833">
    <property type="entry name" value="Thioredoxin-like"/>
    <property type="match status" value="1"/>
</dbReference>
<dbReference type="InterPro" id="IPR013766">
    <property type="entry name" value="Thioredoxin_domain"/>
</dbReference>
<feature type="chain" id="PRO_5045772868" evidence="5">
    <location>
        <begin position="18"/>
        <end position="178"/>
    </location>
</feature>
<dbReference type="CDD" id="cd02966">
    <property type="entry name" value="TlpA_like_family"/>
    <property type="match status" value="1"/>
</dbReference>
<comment type="caution">
    <text evidence="7">The sequence shown here is derived from an EMBL/GenBank/DDBJ whole genome shotgun (WGS) entry which is preliminary data.</text>
</comment>
<dbReference type="PROSITE" id="PS51257">
    <property type="entry name" value="PROKAR_LIPOPROTEIN"/>
    <property type="match status" value="1"/>
</dbReference>